<dbReference type="PANTHER" id="PTHR40061">
    <property type="entry name" value="SPORULATION PROTEIN YLMC-RELATED"/>
    <property type="match status" value="1"/>
</dbReference>
<organism evidence="2 3">
    <name type="scientific">Agathobaculum butyriciproducens</name>
    <dbReference type="NCBI Taxonomy" id="1628085"/>
    <lineage>
        <taxon>Bacteria</taxon>
        <taxon>Bacillati</taxon>
        <taxon>Bacillota</taxon>
        <taxon>Clostridia</taxon>
        <taxon>Eubacteriales</taxon>
        <taxon>Butyricicoccaceae</taxon>
        <taxon>Agathobaculum</taxon>
    </lineage>
</organism>
<dbReference type="Proteomes" id="UP001298753">
    <property type="component" value="Unassembled WGS sequence"/>
</dbReference>
<dbReference type="InterPro" id="IPR014238">
    <property type="entry name" value="Spore_YlmC/YmxH"/>
</dbReference>
<name>A0AAW4VZM7_9FIRM</name>
<proteinExistence type="predicted"/>
<dbReference type="EMBL" id="JAJEPX010000011">
    <property type="protein sequence ID" value="MCC2176563.1"/>
    <property type="molecule type" value="Genomic_DNA"/>
</dbReference>
<dbReference type="InterPro" id="IPR011033">
    <property type="entry name" value="PRC_barrel-like_sf"/>
</dbReference>
<gene>
    <name evidence="2" type="ORF">LKD22_05415</name>
</gene>
<dbReference type="Gene3D" id="2.30.30.240">
    <property type="entry name" value="PRC-barrel domain"/>
    <property type="match status" value="1"/>
</dbReference>
<dbReference type="RefSeq" id="WP_110436514.1">
    <property type="nucleotide sequence ID" value="NZ_DBFEHX010000072.1"/>
</dbReference>
<reference evidence="2 3" key="1">
    <citation type="submission" date="2021-10" db="EMBL/GenBank/DDBJ databases">
        <title>Anaerobic single-cell dispensing facilitates the cultivation of human gut bacteria.</title>
        <authorList>
            <person name="Afrizal A."/>
        </authorList>
    </citation>
    <scope>NUCLEOTIDE SEQUENCE [LARGE SCALE GENOMIC DNA]</scope>
    <source>
        <strain evidence="2 3">CLA-AA-H270</strain>
    </source>
</reference>
<dbReference type="AlphaFoldDB" id="A0AAW4VZM7"/>
<dbReference type="NCBIfam" id="TIGR02888">
    <property type="entry name" value="spore_YlmC_YmxH"/>
    <property type="match status" value="1"/>
</dbReference>
<accession>A0AAW4VZM7</accession>
<comment type="caution">
    <text evidence="2">The sequence shown here is derived from an EMBL/GenBank/DDBJ whole genome shotgun (WGS) entry which is preliminary data.</text>
</comment>
<protein>
    <submittedName>
        <fullName evidence="2">YlmC/YmxH family sporulation protein</fullName>
    </submittedName>
</protein>
<dbReference type="PANTHER" id="PTHR40061:SF1">
    <property type="entry name" value="SPORULATION PROTEIN YLMC-RELATED"/>
    <property type="match status" value="1"/>
</dbReference>
<evidence type="ECO:0000313" key="3">
    <source>
        <dbReference type="Proteomes" id="UP001298753"/>
    </source>
</evidence>
<sequence length="81" mass="9034">MQNTMRFSELHCREVINLCDGARMGEVSDLLFDPVCGQITALVVPAQSGIVGLFSKNDCVIPWGCIETLGEDYILVRYRPK</sequence>
<dbReference type="SUPFAM" id="SSF50346">
    <property type="entry name" value="PRC-barrel domain"/>
    <property type="match status" value="1"/>
</dbReference>
<dbReference type="GeneID" id="98659611"/>
<dbReference type="InterPro" id="IPR027275">
    <property type="entry name" value="PRC-brl_dom"/>
</dbReference>
<feature type="domain" description="PRC-barrel" evidence="1">
    <location>
        <begin position="4"/>
        <end position="78"/>
    </location>
</feature>
<evidence type="ECO:0000313" key="2">
    <source>
        <dbReference type="EMBL" id="MCC2176563.1"/>
    </source>
</evidence>
<keyword evidence="3" id="KW-1185">Reference proteome</keyword>
<evidence type="ECO:0000259" key="1">
    <source>
        <dbReference type="Pfam" id="PF05239"/>
    </source>
</evidence>
<dbReference type="Pfam" id="PF05239">
    <property type="entry name" value="PRC"/>
    <property type="match status" value="1"/>
</dbReference>